<sequence length="374" mass="42821">MFDKLIHLREDFRRDGLAAHFLVGSTLMRLVAKSIPGNILQIGYPMVCEEEFRACKKILKKTQDLDIEPGLVGHAIESHIKLLSGLVKPYPKASCSTFVPVSESMSQQVFKTNSHEVALKRGVSMIKLFKRLTRSTENEFDVALVDSTNLRDKNLIPKLKQFTESFLEAGARRVLICDSQGISGPSQIEEIFSHLKPFIDHLEFHPHNDNGNGMQNLKKAIEMGCKYAGTAFFNSGERNTMLDPRELLQSGIKINFLEKEFDAFYRAYCQKLPFAPERHSEMAFGKKLMVTGTCYRLFKQDSKIPIKFGFTSDRLIVSKLLNIDHKNVTSQMVRYGKKKLIEKKQITFSPKELKEALQDWGLNHETIQHYSKWK</sequence>
<dbReference type="Gene3D" id="3.20.20.70">
    <property type="entry name" value="Aldolase class I"/>
    <property type="match status" value="1"/>
</dbReference>
<dbReference type="InterPro" id="IPR013785">
    <property type="entry name" value="Aldolase_TIM"/>
</dbReference>
<evidence type="ECO:0000313" key="3">
    <source>
        <dbReference type="Proteomes" id="UP001150062"/>
    </source>
</evidence>
<accession>A0ABQ8YSC8</accession>
<dbReference type="EMBL" id="JAOAOG010000126">
    <property type="protein sequence ID" value="KAJ6247549.1"/>
    <property type="molecule type" value="Genomic_DNA"/>
</dbReference>
<protein>
    <submittedName>
        <fullName evidence="2">2-isopropylmalate synthase 1</fullName>
    </submittedName>
</protein>
<dbReference type="PROSITE" id="PS50991">
    <property type="entry name" value="PYR_CT"/>
    <property type="match status" value="1"/>
</dbReference>
<proteinExistence type="predicted"/>
<dbReference type="InterPro" id="IPR050073">
    <property type="entry name" value="2-IPM_HCS-like"/>
</dbReference>
<dbReference type="PANTHER" id="PTHR10277:SF9">
    <property type="entry name" value="2-ISOPROPYLMALATE SYNTHASE 1, CHLOROPLASTIC-RELATED"/>
    <property type="match status" value="1"/>
</dbReference>
<dbReference type="Pfam" id="PF00682">
    <property type="entry name" value="HMGL-like"/>
    <property type="match status" value="1"/>
</dbReference>
<dbReference type="Proteomes" id="UP001150062">
    <property type="component" value="Unassembled WGS sequence"/>
</dbReference>
<gene>
    <name evidence="2" type="ORF">M0813_18586</name>
</gene>
<organism evidence="2 3">
    <name type="scientific">Anaeramoeba flamelloides</name>
    <dbReference type="NCBI Taxonomy" id="1746091"/>
    <lineage>
        <taxon>Eukaryota</taxon>
        <taxon>Metamonada</taxon>
        <taxon>Anaeramoebidae</taxon>
        <taxon>Anaeramoeba</taxon>
    </lineage>
</organism>
<evidence type="ECO:0000259" key="1">
    <source>
        <dbReference type="PROSITE" id="PS50991"/>
    </source>
</evidence>
<keyword evidence="3" id="KW-1185">Reference proteome</keyword>
<dbReference type="PANTHER" id="PTHR10277">
    <property type="entry name" value="HOMOCITRATE SYNTHASE-RELATED"/>
    <property type="match status" value="1"/>
</dbReference>
<evidence type="ECO:0000313" key="2">
    <source>
        <dbReference type="EMBL" id="KAJ6247549.1"/>
    </source>
</evidence>
<dbReference type="InterPro" id="IPR000891">
    <property type="entry name" value="PYR_CT"/>
</dbReference>
<dbReference type="SUPFAM" id="SSF51569">
    <property type="entry name" value="Aldolase"/>
    <property type="match status" value="1"/>
</dbReference>
<comment type="caution">
    <text evidence="2">The sequence shown here is derived from an EMBL/GenBank/DDBJ whole genome shotgun (WGS) entry which is preliminary data.</text>
</comment>
<reference evidence="2" key="1">
    <citation type="submission" date="2022-08" db="EMBL/GenBank/DDBJ databases">
        <title>Novel sulfate-reducing endosymbionts in the free-living metamonad Anaeramoeba.</title>
        <authorList>
            <person name="Jerlstrom-Hultqvist J."/>
            <person name="Cepicka I."/>
            <person name="Gallot-Lavallee L."/>
            <person name="Salas-Leiva D."/>
            <person name="Curtis B.A."/>
            <person name="Zahonova K."/>
            <person name="Pipaliya S."/>
            <person name="Dacks J."/>
            <person name="Roger A.J."/>
        </authorList>
    </citation>
    <scope>NUCLEOTIDE SEQUENCE</scope>
    <source>
        <strain evidence="2">Schooner1</strain>
    </source>
</reference>
<feature type="domain" description="Pyruvate carboxyltransferase" evidence="1">
    <location>
        <begin position="6"/>
        <end position="267"/>
    </location>
</feature>
<name>A0ABQ8YSC8_9EUKA</name>